<evidence type="ECO:0000259" key="3">
    <source>
        <dbReference type="Pfam" id="PF05368"/>
    </source>
</evidence>
<keyword evidence="1" id="KW-0521">NADP</keyword>
<dbReference type="InterPro" id="IPR008030">
    <property type="entry name" value="NmrA-like"/>
</dbReference>
<dbReference type="AlphaFoldDB" id="A0A9P9J0S9"/>
<sequence>MIGVDSVISAYSSSPILDLDANLLLLRAAERAQIKVFVVSSWNNDWTNIKFGDFENYDAHIAFEKQAALTSPIKPVYFFTGIFADLIYSQYGPGGFELTEDKGKMSYWGNGNTVKYPWSITEDIAAWTIEILINGKGVQQGKGGFFRFRSGENTVEEFAEIYEKSTGTKVDVVNEGSLEDLEVELASDRETKGRAAWFEYLPKAAVLLGNKGFWNWEERDNLDHVKAPTSLESWLKSQQK</sequence>
<dbReference type="EMBL" id="JAGMUV010000011">
    <property type="protein sequence ID" value="KAH7141122.1"/>
    <property type="molecule type" value="Genomic_DNA"/>
</dbReference>
<dbReference type="GO" id="GO:0016491">
    <property type="term" value="F:oxidoreductase activity"/>
    <property type="evidence" value="ECO:0007669"/>
    <property type="project" value="UniProtKB-KW"/>
</dbReference>
<protein>
    <recommendedName>
        <fullName evidence="3">NmrA-like domain-containing protein</fullName>
    </recommendedName>
</protein>
<gene>
    <name evidence="4" type="ORF">EDB81DRAFT_799447</name>
</gene>
<dbReference type="PANTHER" id="PTHR47706:SF9">
    <property type="entry name" value="NMRA-LIKE DOMAIN-CONTAINING PROTEIN-RELATED"/>
    <property type="match status" value="1"/>
</dbReference>
<reference evidence="4" key="1">
    <citation type="journal article" date="2021" name="Nat. Commun.">
        <title>Genetic determinants of endophytism in the Arabidopsis root mycobiome.</title>
        <authorList>
            <person name="Mesny F."/>
            <person name="Miyauchi S."/>
            <person name="Thiergart T."/>
            <person name="Pickel B."/>
            <person name="Atanasova L."/>
            <person name="Karlsson M."/>
            <person name="Huettel B."/>
            <person name="Barry K.W."/>
            <person name="Haridas S."/>
            <person name="Chen C."/>
            <person name="Bauer D."/>
            <person name="Andreopoulos W."/>
            <person name="Pangilinan J."/>
            <person name="LaButti K."/>
            <person name="Riley R."/>
            <person name="Lipzen A."/>
            <person name="Clum A."/>
            <person name="Drula E."/>
            <person name="Henrissat B."/>
            <person name="Kohler A."/>
            <person name="Grigoriev I.V."/>
            <person name="Martin F.M."/>
            <person name="Hacquard S."/>
        </authorList>
    </citation>
    <scope>NUCLEOTIDE SEQUENCE</scope>
    <source>
        <strain evidence="4">MPI-CAGE-AT-0147</strain>
    </source>
</reference>
<evidence type="ECO:0000313" key="4">
    <source>
        <dbReference type="EMBL" id="KAH7141122.1"/>
    </source>
</evidence>
<dbReference type="Gene3D" id="3.40.50.720">
    <property type="entry name" value="NAD(P)-binding Rossmann-like Domain"/>
    <property type="match status" value="1"/>
</dbReference>
<evidence type="ECO:0000256" key="2">
    <source>
        <dbReference type="ARBA" id="ARBA00023002"/>
    </source>
</evidence>
<dbReference type="Pfam" id="PF05368">
    <property type="entry name" value="NmrA"/>
    <property type="match status" value="1"/>
</dbReference>
<dbReference type="OrthoDB" id="419598at2759"/>
<organism evidence="4 5">
    <name type="scientific">Dactylonectria macrodidyma</name>
    <dbReference type="NCBI Taxonomy" id="307937"/>
    <lineage>
        <taxon>Eukaryota</taxon>
        <taxon>Fungi</taxon>
        <taxon>Dikarya</taxon>
        <taxon>Ascomycota</taxon>
        <taxon>Pezizomycotina</taxon>
        <taxon>Sordariomycetes</taxon>
        <taxon>Hypocreomycetidae</taxon>
        <taxon>Hypocreales</taxon>
        <taxon>Nectriaceae</taxon>
        <taxon>Dactylonectria</taxon>
    </lineage>
</organism>
<evidence type="ECO:0000313" key="5">
    <source>
        <dbReference type="Proteomes" id="UP000738349"/>
    </source>
</evidence>
<dbReference type="PANTHER" id="PTHR47706">
    <property type="entry name" value="NMRA-LIKE FAMILY PROTEIN"/>
    <property type="match status" value="1"/>
</dbReference>
<name>A0A9P9J0S9_9HYPO</name>
<proteinExistence type="predicted"/>
<keyword evidence="2" id="KW-0560">Oxidoreductase</keyword>
<accession>A0A9P9J0S9</accession>
<dbReference type="InterPro" id="IPR051609">
    <property type="entry name" value="NmrA/Isoflavone_reductase-like"/>
</dbReference>
<keyword evidence="5" id="KW-1185">Reference proteome</keyword>
<dbReference type="InterPro" id="IPR036291">
    <property type="entry name" value="NAD(P)-bd_dom_sf"/>
</dbReference>
<feature type="domain" description="NmrA-like" evidence="3">
    <location>
        <begin position="3"/>
        <end position="172"/>
    </location>
</feature>
<dbReference type="SUPFAM" id="SSF51735">
    <property type="entry name" value="NAD(P)-binding Rossmann-fold domains"/>
    <property type="match status" value="1"/>
</dbReference>
<comment type="caution">
    <text evidence="4">The sequence shown here is derived from an EMBL/GenBank/DDBJ whole genome shotgun (WGS) entry which is preliminary data.</text>
</comment>
<evidence type="ECO:0000256" key="1">
    <source>
        <dbReference type="ARBA" id="ARBA00022857"/>
    </source>
</evidence>
<dbReference type="Proteomes" id="UP000738349">
    <property type="component" value="Unassembled WGS sequence"/>
</dbReference>